<keyword evidence="3" id="KW-0460">Magnesium</keyword>
<protein>
    <submittedName>
        <fullName evidence="5">Mandelate racemase</fullName>
    </submittedName>
</protein>
<evidence type="ECO:0000256" key="1">
    <source>
        <dbReference type="ARBA" id="ARBA00001946"/>
    </source>
</evidence>
<dbReference type="InterPro" id="IPR018110">
    <property type="entry name" value="Mandel_Rmase/mucon_lact_enz_CS"/>
</dbReference>
<gene>
    <name evidence="5" type="ORF">GCM10008018_13240</name>
</gene>
<dbReference type="PANTHER" id="PTHR13794:SF58">
    <property type="entry name" value="MITOCHONDRIAL ENOLASE SUPERFAMILY MEMBER 1"/>
    <property type="match status" value="1"/>
</dbReference>
<dbReference type="SFLD" id="SFLDG00179">
    <property type="entry name" value="mandelate_racemase"/>
    <property type="match status" value="1"/>
</dbReference>
<dbReference type="Gene3D" id="3.20.20.120">
    <property type="entry name" value="Enolase-like C-terminal domain"/>
    <property type="match status" value="1"/>
</dbReference>
<name>A0ABQ2BR73_9BACL</name>
<comment type="caution">
    <text evidence="5">The sequence shown here is derived from an EMBL/GenBank/DDBJ whole genome shotgun (WGS) entry which is preliminary data.</text>
</comment>
<dbReference type="RefSeq" id="WP_189009372.1">
    <property type="nucleotide sequence ID" value="NZ_BMHE01000004.1"/>
</dbReference>
<dbReference type="Proteomes" id="UP000615455">
    <property type="component" value="Unassembled WGS sequence"/>
</dbReference>
<dbReference type="InterPro" id="IPR013342">
    <property type="entry name" value="Mandelate_racemase_C"/>
</dbReference>
<reference evidence="6" key="1">
    <citation type="journal article" date="2019" name="Int. J. Syst. Evol. Microbiol.">
        <title>The Global Catalogue of Microorganisms (GCM) 10K type strain sequencing project: providing services to taxonomists for standard genome sequencing and annotation.</title>
        <authorList>
            <consortium name="The Broad Institute Genomics Platform"/>
            <consortium name="The Broad Institute Genome Sequencing Center for Infectious Disease"/>
            <person name="Wu L."/>
            <person name="Ma J."/>
        </authorList>
    </citation>
    <scope>NUCLEOTIDE SEQUENCE [LARGE SCALE GENOMIC DNA]</scope>
    <source>
        <strain evidence="6">CGMCC 1.15043</strain>
    </source>
</reference>
<evidence type="ECO:0000256" key="2">
    <source>
        <dbReference type="ARBA" id="ARBA00022723"/>
    </source>
</evidence>
<dbReference type="SUPFAM" id="SSF54826">
    <property type="entry name" value="Enolase N-terminal domain-like"/>
    <property type="match status" value="1"/>
</dbReference>
<evidence type="ECO:0000259" key="4">
    <source>
        <dbReference type="SMART" id="SM00922"/>
    </source>
</evidence>
<dbReference type="InterPro" id="IPR029017">
    <property type="entry name" value="Enolase-like_N"/>
</dbReference>
<dbReference type="InterPro" id="IPR046945">
    <property type="entry name" value="RHMD-like"/>
</dbReference>
<dbReference type="SUPFAM" id="SSF51604">
    <property type="entry name" value="Enolase C-terminal domain-like"/>
    <property type="match status" value="1"/>
</dbReference>
<keyword evidence="6" id="KW-1185">Reference proteome</keyword>
<dbReference type="Pfam" id="PF02746">
    <property type="entry name" value="MR_MLE_N"/>
    <property type="match status" value="1"/>
</dbReference>
<evidence type="ECO:0000313" key="6">
    <source>
        <dbReference type="Proteomes" id="UP000615455"/>
    </source>
</evidence>
<dbReference type="EMBL" id="BMHE01000004">
    <property type="protein sequence ID" value="GGI45654.1"/>
    <property type="molecule type" value="Genomic_DNA"/>
</dbReference>
<dbReference type="SMART" id="SM00922">
    <property type="entry name" value="MR_MLE"/>
    <property type="match status" value="1"/>
</dbReference>
<dbReference type="CDD" id="cd03316">
    <property type="entry name" value="MR_like"/>
    <property type="match status" value="1"/>
</dbReference>
<sequence>MKIDYVITTAYRVPPSVVWEDATNRVDALEFIVVEIHTDTGLVGTGLSYTVDIGGTAIKTLIEDYLVNLIVGMNPLHYEAIWQKLQRQSRRLGLGVNTMGIAAIDIAVWDLMGKYYKQPLYKLLGGARESIPSYISEINLSSEDTVQDLSDRIESYIDMGYQTIKIKIGKEDLEEDIERIRKVQECLGPHGKVLVDLNQKWNAAEALTKAAKLDHLNLGWIEEPMLYHDIQGHRRLKNAIRTPIALGESLYSKYQFLEYLKADAVDIVQADVAFVGGITEWHKIAHLAGAFGKLVAPHFMMELSLHLLCGVSNSYMLENVVGGSLTELGILETPIQITNGIGIPSDVPGHGIIFNKEALSVYHLDSAVVRQVFAGGSK</sequence>
<dbReference type="InterPro" id="IPR036849">
    <property type="entry name" value="Enolase-like_C_sf"/>
</dbReference>
<feature type="domain" description="Mandelate racemase/muconate lactonizing enzyme C-terminal" evidence="4">
    <location>
        <begin position="146"/>
        <end position="243"/>
    </location>
</feature>
<dbReference type="InterPro" id="IPR029065">
    <property type="entry name" value="Enolase_C-like"/>
</dbReference>
<dbReference type="PANTHER" id="PTHR13794">
    <property type="entry name" value="ENOLASE SUPERFAMILY, MANDELATE RACEMASE"/>
    <property type="match status" value="1"/>
</dbReference>
<evidence type="ECO:0000313" key="5">
    <source>
        <dbReference type="EMBL" id="GGI45654.1"/>
    </source>
</evidence>
<dbReference type="InterPro" id="IPR013341">
    <property type="entry name" value="Mandelate_racemase_N_dom"/>
</dbReference>
<comment type="cofactor">
    <cofactor evidence="1">
        <name>Mg(2+)</name>
        <dbReference type="ChEBI" id="CHEBI:18420"/>
    </cofactor>
</comment>
<dbReference type="PROSITE" id="PS00909">
    <property type="entry name" value="MR_MLE_2"/>
    <property type="match status" value="1"/>
</dbReference>
<proteinExistence type="predicted"/>
<organism evidence="5 6">
    <name type="scientific">Paenibacillus marchantiophytorum</name>
    <dbReference type="NCBI Taxonomy" id="1619310"/>
    <lineage>
        <taxon>Bacteria</taxon>
        <taxon>Bacillati</taxon>
        <taxon>Bacillota</taxon>
        <taxon>Bacilli</taxon>
        <taxon>Bacillales</taxon>
        <taxon>Paenibacillaceae</taxon>
        <taxon>Paenibacillus</taxon>
    </lineage>
</organism>
<evidence type="ECO:0000256" key="3">
    <source>
        <dbReference type="ARBA" id="ARBA00022842"/>
    </source>
</evidence>
<accession>A0ABQ2BR73</accession>
<dbReference type="Gene3D" id="3.30.390.10">
    <property type="entry name" value="Enolase-like, N-terminal domain"/>
    <property type="match status" value="1"/>
</dbReference>
<dbReference type="SFLD" id="SFLDS00001">
    <property type="entry name" value="Enolase"/>
    <property type="match status" value="1"/>
</dbReference>
<dbReference type="Pfam" id="PF13378">
    <property type="entry name" value="MR_MLE_C"/>
    <property type="match status" value="1"/>
</dbReference>
<keyword evidence="2" id="KW-0479">Metal-binding</keyword>